<name>A0A9W9GI25_9EURO</name>
<protein>
    <submittedName>
        <fullName evidence="1">Uncharacterized protein</fullName>
    </submittedName>
</protein>
<sequence>MTAEFIGYNVLMTLKEPAGGRLVGQVANVFGQRLLLQDGENEGRWLTEPSPVALATRVVGAGGRTAVG</sequence>
<gene>
    <name evidence="1" type="ORF">N7515_010196</name>
</gene>
<comment type="caution">
    <text evidence="1">The sequence shown here is derived from an EMBL/GenBank/DDBJ whole genome shotgun (WGS) entry which is preliminary data.</text>
</comment>
<accession>A0A9W9GI25</accession>
<keyword evidence="2" id="KW-1185">Reference proteome</keyword>
<organism evidence="1 2">
    <name type="scientific">Penicillium bovifimosum</name>
    <dbReference type="NCBI Taxonomy" id="126998"/>
    <lineage>
        <taxon>Eukaryota</taxon>
        <taxon>Fungi</taxon>
        <taxon>Dikarya</taxon>
        <taxon>Ascomycota</taxon>
        <taxon>Pezizomycotina</taxon>
        <taxon>Eurotiomycetes</taxon>
        <taxon>Eurotiomycetidae</taxon>
        <taxon>Eurotiales</taxon>
        <taxon>Aspergillaceae</taxon>
        <taxon>Penicillium</taxon>
    </lineage>
</organism>
<dbReference type="RefSeq" id="XP_056517312.1">
    <property type="nucleotide sequence ID" value="XM_056670939.1"/>
</dbReference>
<dbReference type="Proteomes" id="UP001149079">
    <property type="component" value="Unassembled WGS sequence"/>
</dbReference>
<evidence type="ECO:0000313" key="1">
    <source>
        <dbReference type="EMBL" id="KAJ5120808.1"/>
    </source>
</evidence>
<dbReference type="EMBL" id="JAPQKL010000008">
    <property type="protein sequence ID" value="KAJ5120808.1"/>
    <property type="molecule type" value="Genomic_DNA"/>
</dbReference>
<dbReference type="GeneID" id="81410110"/>
<proteinExistence type="predicted"/>
<reference evidence="1" key="2">
    <citation type="journal article" date="2023" name="IMA Fungus">
        <title>Comparative genomic study of the Penicillium genus elucidates a diverse pangenome and 15 lateral gene transfer events.</title>
        <authorList>
            <person name="Petersen C."/>
            <person name="Sorensen T."/>
            <person name="Nielsen M.R."/>
            <person name="Sondergaard T.E."/>
            <person name="Sorensen J.L."/>
            <person name="Fitzpatrick D.A."/>
            <person name="Frisvad J.C."/>
            <person name="Nielsen K.L."/>
        </authorList>
    </citation>
    <scope>NUCLEOTIDE SEQUENCE</scope>
    <source>
        <strain evidence="1">IBT 22155</strain>
    </source>
</reference>
<dbReference type="OrthoDB" id="10030313at2759"/>
<evidence type="ECO:0000313" key="2">
    <source>
        <dbReference type="Proteomes" id="UP001149079"/>
    </source>
</evidence>
<dbReference type="AlphaFoldDB" id="A0A9W9GI25"/>
<reference evidence="1" key="1">
    <citation type="submission" date="2022-11" db="EMBL/GenBank/DDBJ databases">
        <authorList>
            <person name="Petersen C."/>
        </authorList>
    </citation>
    <scope>NUCLEOTIDE SEQUENCE</scope>
    <source>
        <strain evidence="1">IBT 22155</strain>
    </source>
</reference>